<dbReference type="PROSITE" id="PS00061">
    <property type="entry name" value="ADH_SHORT"/>
    <property type="match status" value="1"/>
</dbReference>
<evidence type="ECO:0000313" key="3">
    <source>
        <dbReference type="Proteomes" id="UP000503336"/>
    </source>
</evidence>
<dbReference type="AlphaFoldDB" id="A0A7L5BUZ0"/>
<protein>
    <submittedName>
        <fullName evidence="2">SDR family oxidoreductase</fullName>
    </submittedName>
</protein>
<keyword evidence="3" id="KW-1185">Reference proteome</keyword>
<evidence type="ECO:0000313" key="2">
    <source>
        <dbReference type="EMBL" id="QIE55512.1"/>
    </source>
</evidence>
<reference evidence="2 3" key="1">
    <citation type="submission" date="2020-02" db="EMBL/GenBank/DDBJ databases">
        <title>complete genome sequence of Rhodobacteraceae bacterium.</title>
        <authorList>
            <person name="Park J."/>
            <person name="Kim Y.-S."/>
            <person name="Kim K.-H."/>
        </authorList>
    </citation>
    <scope>NUCLEOTIDE SEQUENCE [LARGE SCALE GENOMIC DNA]</scope>
    <source>
        <strain evidence="2 3">RR4-56</strain>
    </source>
</reference>
<dbReference type="InterPro" id="IPR036291">
    <property type="entry name" value="NAD(P)-bd_dom_sf"/>
</dbReference>
<organism evidence="2 3">
    <name type="scientific">Pikeienuella piscinae</name>
    <dbReference type="NCBI Taxonomy" id="2748098"/>
    <lineage>
        <taxon>Bacteria</taxon>
        <taxon>Pseudomonadati</taxon>
        <taxon>Pseudomonadota</taxon>
        <taxon>Alphaproteobacteria</taxon>
        <taxon>Rhodobacterales</taxon>
        <taxon>Paracoccaceae</taxon>
        <taxon>Pikeienuella</taxon>
    </lineage>
</organism>
<comment type="similarity">
    <text evidence="1">Belongs to the short-chain dehydrogenases/reductases (SDR) family.</text>
</comment>
<dbReference type="PRINTS" id="PR00080">
    <property type="entry name" value="SDRFAMILY"/>
</dbReference>
<dbReference type="SUPFAM" id="SSF51735">
    <property type="entry name" value="NAD(P)-binding Rossmann-fold domains"/>
    <property type="match status" value="1"/>
</dbReference>
<evidence type="ECO:0000256" key="1">
    <source>
        <dbReference type="ARBA" id="ARBA00006484"/>
    </source>
</evidence>
<dbReference type="InterPro" id="IPR002347">
    <property type="entry name" value="SDR_fam"/>
</dbReference>
<dbReference type="GO" id="GO:0016616">
    <property type="term" value="F:oxidoreductase activity, acting on the CH-OH group of donors, NAD or NADP as acceptor"/>
    <property type="evidence" value="ECO:0007669"/>
    <property type="project" value="TreeGrafter"/>
</dbReference>
<dbReference type="EMBL" id="CP049056">
    <property type="protein sequence ID" value="QIE55512.1"/>
    <property type="molecule type" value="Genomic_DNA"/>
</dbReference>
<dbReference type="FunFam" id="3.40.50.720:FF:000084">
    <property type="entry name" value="Short-chain dehydrogenase reductase"/>
    <property type="match status" value="1"/>
</dbReference>
<gene>
    <name evidence="2" type="ORF">G5B40_08595</name>
</gene>
<dbReference type="RefSeq" id="WP_165097529.1">
    <property type="nucleotide sequence ID" value="NZ_CP049056.1"/>
</dbReference>
<name>A0A7L5BUZ0_9RHOB</name>
<proteinExistence type="inferred from homology"/>
<sequence>MSVSFDFSGAAALVTGGSDGIGLAIARAFRAAGATVTITGTRAAAADYEQDLSGFAYQQLVATDPASVDAVATAMGPLDVLVNNAGTAIRAPEALTPEGFARNVEINLNAVYRLSHGLRPKLAERKGAIVNIASMTSYIASPRVPGYGASKTAIVSLTKTLATLYAEDGIRVNAIAPGWIETKLTVPVRGAEALNRPIIERTPMGRWGRPEEMAEPVLFLASPAAGFVTGVTMPVDGGYSAN</sequence>
<dbReference type="InterPro" id="IPR020904">
    <property type="entry name" value="Sc_DH/Rdtase_CS"/>
</dbReference>
<dbReference type="Gene3D" id="3.40.50.720">
    <property type="entry name" value="NAD(P)-binding Rossmann-like Domain"/>
    <property type="match status" value="1"/>
</dbReference>
<accession>A0A7L5BUZ0</accession>
<dbReference type="KEGG" id="hdh:G5B40_08595"/>
<dbReference type="PRINTS" id="PR00081">
    <property type="entry name" value="GDHRDH"/>
</dbReference>
<dbReference type="Proteomes" id="UP000503336">
    <property type="component" value="Chromosome"/>
</dbReference>
<dbReference type="Pfam" id="PF13561">
    <property type="entry name" value="adh_short_C2"/>
    <property type="match status" value="1"/>
</dbReference>
<dbReference type="PANTHER" id="PTHR42760">
    <property type="entry name" value="SHORT-CHAIN DEHYDROGENASES/REDUCTASES FAMILY MEMBER"/>
    <property type="match status" value="1"/>
</dbReference>